<dbReference type="eggNOG" id="KOG2018">
    <property type="taxonomic scope" value="Eukaryota"/>
</dbReference>
<dbReference type="GO" id="GO:0061504">
    <property type="term" value="P:cyclic threonylcarbamoyladenosine biosynthetic process"/>
    <property type="evidence" value="ECO:0007669"/>
    <property type="project" value="TreeGrafter"/>
</dbReference>
<dbReference type="InterPro" id="IPR035985">
    <property type="entry name" value="Ubiquitin-activating_enz"/>
</dbReference>
<reference evidence="4 5" key="1">
    <citation type="submission" date="2011-10" db="EMBL/GenBank/DDBJ databases">
        <authorList>
            <person name="Genoscope - CEA"/>
        </authorList>
    </citation>
    <scope>NUCLEOTIDE SEQUENCE [LARGE SCALE GENOMIC DNA]</scope>
    <source>
        <strain evidence="4 5">RCC 1105</strain>
    </source>
</reference>
<proteinExistence type="predicted"/>
<dbReference type="PANTHER" id="PTHR43267:SF2">
    <property type="entry name" value="TRNA THREONYLCARBAMOYLADENOSINE DEHYDRATASE 1-RELATED"/>
    <property type="match status" value="1"/>
</dbReference>
<dbReference type="EMBL" id="FO082278">
    <property type="protein sequence ID" value="CCO14700.1"/>
    <property type="molecule type" value="Genomic_DNA"/>
</dbReference>
<keyword evidence="2" id="KW-0812">Transmembrane</keyword>
<feature type="domain" description="THIF-type NAD/FAD binding fold" evidence="3">
    <location>
        <begin position="113"/>
        <end position="374"/>
    </location>
</feature>
<sequence length="498" mass="55163">MTSRGGAASTSAYSSSSSTSGDGSNSLALSYLSLFGCGVAIGVSASRILLLRQRQLSARRASKRRGEQAPSRDEDEEEEEEECRRRRTSSQALSSASSKTLYATDDIVREHFTRNVQFFGQLGQEHIADAFVVVVGLGGVGSHCASMLLRSGVRKLRVVDFDQVSLSSLNRHAVATREDVGKPKAEVLRKHFAKIFPEAEIEACNAMCEKKNEEMVLGEWKKNETENTTEGDENVAPSYVVDCIDNCDTKVDLLEACARRKIPVVSSGGAGSKCDPTRLKLCDISNANFDPLMRAIKYNLRKKYGISHGVDCLVSVEKQVRELVTEVDLKEGETLRDYQVVPNFRVRTIPVLGTVPAMFGCALASFVLCKLSKTVELSPDEGNDVDTKIVAYQTQLDRLKDREESRGLGKCALDVDINDIAYLIKDVWQRRDARALAKSGDDLATTPWKALNNLEFCRWDVTKPSSIDNLVLFERNECDEWEEGGEHAIQRAFLKEPE</sequence>
<dbReference type="GO" id="GO:0061503">
    <property type="term" value="F:tRNA threonylcarbamoyladenosine dehydratase"/>
    <property type="evidence" value="ECO:0007669"/>
    <property type="project" value="TreeGrafter"/>
</dbReference>
<keyword evidence="2" id="KW-0472">Membrane</keyword>
<dbReference type="InterPro" id="IPR045886">
    <property type="entry name" value="ThiF/MoeB/HesA"/>
</dbReference>
<dbReference type="RefSeq" id="XP_007515821.1">
    <property type="nucleotide sequence ID" value="XM_007515759.1"/>
</dbReference>
<keyword evidence="5" id="KW-1185">Reference proteome</keyword>
<dbReference type="SUPFAM" id="SSF69572">
    <property type="entry name" value="Activating enzymes of the ubiquitin-like proteins"/>
    <property type="match status" value="1"/>
</dbReference>
<dbReference type="Gene3D" id="3.40.50.720">
    <property type="entry name" value="NAD(P)-binding Rossmann-like Domain"/>
    <property type="match status" value="1"/>
</dbReference>
<evidence type="ECO:0000256" key="1">
    <source>
        <dbReference type="SAM" id="MobiDB-lite"/>
    </source>
</evidence>
<dbReference type="GeneID" id="19018186"/>
<dbReference type="OrthoDB" id="10265862at2759"/>
<dbReference type="KEGG" id="bpg:Bathy01g04510"/>
<protein>
    <recommendedName>
        <fullName evidence="3">THIF-type NAD/FAD binding fold domain-containing protein</fullName>
    </recommendedName>
</protein>
<dbReference type="AlphaFoldDB" id="K8EQK1"/>
<evidence type="ECO:0000259" key="3">
    <source>
        <dbReference type="Pfam" id="PF00899"/>
    </source>
</evidence>
<feature type="region of interest" description="Disordered" evidence="1">
    <location>
        <begin position="1"/>
        <end position="21"/>
    </location>
</feature>
<gene>
    <name evidence="4" type="ORF">Bathy01g04510</name>
</gene>
<dbReference type="CDD" id="cd00755">
    <property type="entry name" value="YgdL_like"/>
    <property type="match status" value="1"/>
</dbReference>
<dbReference type="GO" id="GO:0008641">
    <property type="term" value="F:ubiquitin-like modifier activating enzyme activity"/>
    <property type="evidence" value="ECO:0007669"/>
    <property type="project" value="InterPro"/>
</dbReference>
<dbReference type="PANTHER" id="PTHR43267">
    <property type="entry name" value="TRNA THREONYLCARBAMOYLADENOSINE DEHYDRATASE"/>
    <property type="match status" value="1"/>
</dbReference>
<name>K8EQK1_9CHLO</name>
<evidence type="ECO:0000313" key="5">
    <source>
        <dbReference type="Proteomes" id="UP000198341"/>
    </source>
</evidence>
<dbReference type="Pfam" id="PF00899">
    <property type="entry name" value="ThiF"/>
    <property type="match status" value="1"/>
</dbReference>
<dbReference type="GO" id="GO:0009536">
    <property type="term" value="C:plastid"/>
    <property type="evidence" value="ECO:0007669"/>
    <property type="project" value="TreeGrafter"/>
</dbReference>
<dbReference type="STRING" id="41875.K8EQK1"/>
<dbReference type="Proteomes" id="UP000198341">
    <property type="component" value="Chromosome 1"/>
</dbReference>
<evidence type="ECO:0000313" key="4">
    <source>
        <dbReference type="EMBL" id="CCO14700.1"/>
    </source>
</evidence>
<dbReference type="InterPro" id="IPR000594">
    <property type="entry name" value="ThiF_NAD_FAD-bd"/>
</dbReference>
<organism evidence="4 5">
    <name type="scientific">Bathycoccus prasinos</name>
    <dbReference type="NCBI Taxonomy" id="41875"/>
    <lineage>
        <taxon>Eukaryota</taxon>
        <taxon>Viridiplantae</taxon>
        <taxon>Chlorophyta</taxon>
        <taxon>Mamiellophyceae</taxon>
        <taxon>Mamiellales</taxon>
        <taxon>Bathycoccaceae</taxon>
        <taxon>Bathycoccus</taxon>
    </lineage>
</organism>
<accession>K8EQK1</accession>
<evidence type="ECO:0000256" key="2">
    <source>
        <dbReference type="SAM" id="Phobius"/>
    </source>
</evidence>
<keyword evidence="2" id="KW-1133">Transmembrane helix</keyword>
<feature type="transmembrane region" description="Helical" evidence="2">
    <location>
        <begin position="28"/>
        <end position="50"/>
    </location>
</feature>
<feature type="region of interest" description="Disordered" evidence="1">
    <location>
        <begin position="60"/>
        <end position="97"/>
    </location>
</feature>